<protein>
    <submittedName>
        <fullName evidence="3">Phosphotransferase</fullName>
    </submittedName>
</protein>
<feature type="domain" description="Aminoglycoside phosphotransferase" evidence="2">
    <location>
        <begin position="38"/>
        <end position="285"/>
    </location>
</feature>
<name>A0ABT8VA38_9BACL</name>
<dbReference type="InterPro" id="IPR050249">
    <property type="entry name" value="Pseudomonas-type_ThrB"/>
</dbReference>
<dbReference type="Proteomes" id="UP001168883">
    <property type="component" value="Unassembled WGS sequence"/>
</dbReference>
<keyword evidence="4" id="KW-1185">Reference proteome</keyword>
<gene>
    <name evidence="3" type="ORF">Q3C12_12550</name>
</gene>
<sequence>MFDDDALLKKIRDHFQLPAFAGLNRVQHEEDPDDLRIVYKATTADGRSYAVRMMSNPYSTLEDLAGQASLCGLLSGGGLNVPSRLYGSDGRPYLTLSWNGREVWATVETWLPGKEPESLTIALAEQAGEWLGAMHRLAGQASAPIPFTSGSPWSLFGPEDELDQDAQALENALRASAAEPLPVGEVFALYRQKRSKLRVCWPKLPGGPVQGDFSLNNLLVDENGRLCGVIDFHLAGTDVFVGHLAGEASFLAYAADKEEGAETPEELGDRYLNALLSGYERSRPLNTRERSVLNDLIGVRRAFACYQVDDVLGDLKAGRMEQVNRQLQRMLVYLNKDYCPAFPR</sequence>
<evidence type="ECO:0000259" key="2">
    <source>
        <dbReference type="Pfam" id="PF01636"/>
    </source>
</evidence>
<reference evidence="3" key="1">
    <citation type="submission" date="2023-07" db="EMBL/GenBank/DDBJ databases">
        <authorList>
            <person name="Aktuganov G."/>
            <person name="Boyko T."/>
            <person name="Delegan Y."/>
            <person name="Galimzianova N."/>
            <person name="Gilvanova E."/>
            <person name="Korobov V."/>
            <person name="Kuzmina L."/>
            <person name="Melentiev A."/>
            <person name="Milman P."/>
            <person name="Ryabova A."/>
            <person name="Stupak E."/>
            <person name="Yasakov T."/>
            <person name="Zharikova N."/>
            <person name="Zhurenko E."/>
        </authorList>
    </citation>
    <scope>NUCLEOTIDE SEQUENCE</scope>
    <source>
        <strain evidence="3">IB-739</strain>
    </source>
</reference>
<evidence type="ECO:0000313" key="3">
    <source>
        <dbReference type="EMBL" id="MDO3677834.1"/>
    </source>
</evidence>
<dbReference type="Gene3D" id="3.90.1200.10">
    <property type="match status" value="1"/>
</dbReference>
<dbReference type="RefSeq" id="WP_302878512.1">
    <property type="nucleotide sequence ID" value="NZ_JAUMKJ010000013.1"/>
</dbReference>
<evidence type="ECO:0000256" key="1">
    <source>
        <dbReference type="ARBA" id="ARBA00038240"/>
    </source>
</evidence>
<dbReference type="InterPro" id="IPR002575">
    <property type="entry name" value="Aminoglycoside_PTrfase"/>
</dbReference>
<proteinExistence type="inferred from homology"/>
<comment type="similarity">
    <text evidence="1">Belongs to the pseudomonas-type ThrB family.</text>
</comment>
<dbReference type="PANTHER" id="PTHR21064:SF6">
    <property type="entry name" value="AMINOGLYCOSIDE PHOSPHOTRANSFERASE DOMAIN-CONTAINING PROTEIN"/>
    <property type="match status" value="1"/>
</dbReference>
<accession>A0ABT8VA38</accession>
<dbReference type="InterPro" id="IPR011009">
    <property type="entry name" value="Kinase-like_dom_sf"/>
</dbReference>
<organism evidence="3 4">
    <name type="scientific">Paenibacillus ehimensis</name>
    <dbReference type="NCBI Taxonomy" id="79264"/>
    <lineage>
        <taxon>Bacteria</taxon>
        <taxon>Bacillati</taxon>
        <taxon>Bacillota</taxon>
        <taxon>Bacilli</taxon>
        <taxon>Bacillales</taxon>
        <taxon>Paenibacillaceae</taxon>
        <taxon>Paenibacillus</taxon>
    </lineage>
</organism>
<dbReference type="Pfam" id="PF01636">
    <property type="entry name" value="APH"/>
    <property type="match status" value="1"/>
</dbReference>
<dbReference type="EMBL" id="JAUMKJ010000013">
    <property type="protein sequence ID" value="MDO3677834.1"/>
    <property type="molecule type" value="Genomic_DNA"/>
</dbReference>
<dbReference type="SUPFAM" id="SSF56112">
    <property type="entry name" value="Protein kinase-like (PK-like)"/>
    <property type="match status" value="1"/>
</dbReference>
<dbReference type="PANTHER" id="PTHR21064">
    <property type="entry name" value="AMINOGLYCOSIDE PHOSPHOTRANSFERASE DOMAIN-CONTAINING PROTEIN-RELATED"/>
    <property type="match status" value="1"/>
</dbReference>
<evidence type="ECO:0000313" key="4">
    <source>
        <dbReference type="Proteomes" id="UP001168883"/>
    </source>
</evidence>
<comment type="caution">
    <text evidence="3">The sequence shown here is derived from an EMBL/GenBank/DDBJ whole genome shotgun (WGS) entry which is preliminary data.</text>
</comment>